<dbReference type="EMBL" id="FORX01000023">
    <property type="protein sequence ID" value="SFK42133.1"/>
    <property type="molecule type" value="Genomic_DNA"/>
</dbReference>
<organism evidence="1 2">
    <name type="scientific">Desulfomicrobium apsheronum</name>
    <dbReference type="NCBI Taxonomy" id="52560"/>
    <lineage>
        <taxon>Bacteria</taxon>
        <taxon>Pseudomonadati</taxon>
        <taxon>Thermodesulfobacteriota</taxon>
        <taxon>Desulfovibrionia</taxon>
        <taxon>Desulfovibrionales</taxon>
        <taxon>Desulfomicrobiaceae</taxon>
        <taxon>Desulfomicrobium</taxon>
    </lineage>
</organism>
<keyword evidence="2" id="KW-1185">Reference proteome</keyword>
<reference evidence="2" key="1">
    <citation type="submission" date="2016-10" db="EMBL/GenBank/DDBJ databases">
        <authorList>
            <person name="Varghese N."/>
            <person name="Submissions S."/>
        </authorList>
    </citation>
    <scope>NUCLEOTIDE SEQUENCE [LARGE SCALE GENOMIC DNA]</scope>
    <source>
        <strain evidence="2">DSM 5918</strain>
    </source>
</reference>
<gene>
    <name evidence="1" type="ORF">SAMN04488082_12359</name>
</gene>
<evidence type="ECO:0000313" key="1">
    <source>
        <dbReference type="EMBL" id="SFK42133.1"/>
    </source>
</evidence>
<protein>
    <submittedName>
        <fullName evidence="1">Uncharacterized protein</fullName>
    </submittedName>
</protein>
<dbReference type="Proteomes" id="UP000198635">
    <property type="component" value="Unassembled WGS sequence"/>
</dbReference>
<dbReference type="STRING" id="52560.SAMN04488082_12359"/>
<dbReference type="RefSeq" id="WP_092378860.1">
    <property type="nucleotide sequence ID" value="NZ_FORX01000023.1"/>
</dbReference>
<accession>A0A1I3ZDS1</accession>
<name>A0A1I3ZDS1_9BACT</name>
<proteinExistence type="predicted"/>
<dbReference type="AlphaFoldDB" id="A0A1I3ZDS1"/>
<evidence type="ECO:0000313" key="2">
    <source>
        <dbReference type="Proteomes" id="UP000198635"/>
    </source>
</evidence>
<sequence length="189" mass="21025">MKQKNVQFVYSITITILLVMVCYGQSHWLVRAETHQPFFVPKQSGETESIPPESPLIQRVPLPSGLILEVANGCAVLRRADGEVLARNSRVVRGMDPDDLCPADGFVQAKAVDSGFELQNQLCSGWFLITEIMTFAPATDGYVLTDFSAVYIDRRTAEPIGPPRVLTSKELDARPFNDLNPDDLYLLLK</sequence>